<organism evidence="2 3">
    <name type="scientific">Pseudenterobacter timonensis</name>
    <dbReference type="NCBI Taxonomy" id="1755099"/>
    <lineage>
        <taxon>Bacteria</taxon>
        <taxon>Pseudomonadati</taxon>
        <taxon>Pseudomonadota</taxon>
        <taxon>Gammaproteobacteria</taxon>
        <taxon>Enterobacterales</taxon>
        <taxon>Enterobacteriaceae</taxon>
        <taxon>Pseudenterobacter</taxon>
    </lineage>
</organism>
<dbReference type="RefSeq" id="WP_310825828.1">
    <property type="nucleotide sequence ID" value="NZ_JAQGEC010000006.1"/>
</dbReference>
<dbReference type="Proteomes" id="UP001248822">
    <property type="component" value="Unassembled WGS sequence"/>
</dbReference>
<dbReference type="SUPFAM" id="SSF141452">
    <property type="entry name" value="Hcp1-like"/>
    <property type="match status" value="1"/>
</dbReference>
<protein>
    <submittedName>
        <fullName evidence="2">DUF2778 domain-containing protein</fullName>
    </submittedName>
</protein>
<accession>A0AAE4IWI7</accession>
<sequence length="135" mass="14912">MAIPAYMWLKDDGGADIKGSVDVRDREGSIEILSFGHGLHIPTDGSTGNNIYGTDRETWFALYKDDLQIDDTVFFEGVKRGNFRLHPVGPAGLSEGCITLSHQSDFDYLRQALLDTTMMQVPCSSFRAYGTVTVT</sequence>
<dbReference type="EMBL" id="JAQGEC010000006">
    <property type="protein sequence ID" value="MDR9890426.1"/>
    <property type="molecule type" value="Genomic_DNA"/>
</dbReference>
<name>A0AAE4IWI7_9ENTR</name>
<dbReference type="Gene3D" id="2.30.110.20">
    <property type="entry name" value="Hcp1-like"/>
    <property type="match status" value="1"/>
</dbReference>
<dbReference type="Pfam" id="PF10908">
    <property type="entry name" value="Tlde1_dom"/>
    <property type="match status" value="1"/>
</dbReference>
<proteinExistence type="predicted"/>
<evidence type="ECO:0000313" key="2">
    <source>
        <dbReference type="EMBL" id="MDR9890426.1"/>
    </source>
</evidence>
<dbReference type="AlphaFoldDB" id="A0AAE4IWI7"/>
<feature type="domain" description="Tlde1" evidence="1">
    <location>
        <begin position="49"/>
        <end position="123"/>
    </location>
</feature>
<dbReference type="InterPro" id="IPR021225">
    <property type="entry name" value="Tlde1_dom"/>
</dbReference>
<comment type="caution">
    <text evidence="2">The sequence shown here is derived from an EMBL/GenBank/DDBJ whole genome shotgun (WGS) entry which is preliminary data.</text>
</comment>
<gene>
    <name evidence="2" type="ORF">O7047_09300</name>
</gene>
<dbReference type="InterPro" id="IPR036624">
    <property type="entry name" value="Hcp1-lik_sf"/>
</dbReference>
<reference evidence="2" key="1">
    <citation type="submission" date="2022-12" db="EMBL/GenBank/DDBJ databases">
        <title>NDM-1 containing novel ST 2018 Pseudenterobacter timonensis.</title>
        <authorList>
            <person name="Halder G."/>
            <person name="Mandal S."/>
            <person name="Dutta S."/>
        </authorList>
    </citation>
    <scope>NUCLEOTIDE SEQUENCE</scope>
    <source>
        <strain evidence="2">CNCI147</strain>
    </source>
</reference>
<evidence type="ECO:0000313" key="3">
    <source>
        <dbReference type="Proteomes" id="UP001248822"/>
    </source>
</evidence>
<evidence type="ECO:0000259" key="1">
    <source>
        <dbReference type="Pfam" id="PF10908"/>
    </source>
</evidence>